<protein>
    <recommendedName>
        <fullName evidence="2">Gelsolin-like domain-containing protein</fullName>
    </recommendedName>
</protein>
<dbReference type="Gene3D" id="3.40.20.10">
    <property type="entry name" value="Severin"/>
    <property type="match status" value="1"/>
</dbReference>
<dbReference type="AlphaFoldDB" id="X0ZZ89"/>
<dbReference type="EMBL" id="BART01017059">
    <property type="protein sequence ID" value="GAG74874.1"/>
    <property type="molecule type" value="Genomic_DNA"/>
</dbReference>
<gene>
    <name evidence="1" type="ORF">S01H4_32590</name>
</gene>
<evidence type="ECO:0008006" key="2">
    <source>
        <dbReference type="Google" id="ProtNLM"/>
    </source>
</evidence>
<reference evidence="1" key="1">
    <citation type="journal article" date="2014" name="Front. Microbiol.">
        <title>High frequency of phylogenetically diverse reductive dehalogenase-homologous genes in deep subseafloor sedimentary metagenomes.</title>
        <authorList>
            <person name="Kawai M."/>
            <person name="Futagami T."/>
            <person name="Toyoda A."/>
            <person name="Takaki Y."/>
            <person name="Nishi S."/>
            <person name="Hori S."/>
            <person name="Arai W."/>
            <person name="Tsubouchi T."/>
            <person name="Morono Y."/>
            <person name="Uchiyama I."/>
            <person name="Ito T."/>
            <person name="Fujiyama A."/>
            <person name="Inagaki F."/>
            <person name="Takami H."/>
        </authorList>
    </citation>
    <scope>NUCLEOTIDE SEQUENCE</scope>
    <source>
        <strain evidence="1">Expedition CK06-06</strain>
    </source>
</reference>
<dbReference type="SMART" id="SM00262">
    <property type="entry name" value="GEL"/>
    <property type="match status" value="1"/>
</dbReference>
<sequence>MLKDMGTQVFKINPDGSTTEIKSERPIKDVLKTEDCYVVVADEYHKVYLWKGIESNVRSKFNGAKLVHEIRSQVGLKYAVIVLDEGEEEPDFLKLIEGKTEGGIAKEIKKKAFSEPSPQNTEVFVRKRFIRARRKLRGSDDDRYPYPYVFKPPEPPDDIVVAPGIQLHTSPKKKVPEEKIHCQYCGRELTEEEQLTHSCKKRPKNK</sequence>
<name>X0ZZ89_9ZZZZ</name>
<evidence type="ECO:0000313" key="1">
    <source>
        <dbReference type="EMBL" id="GAG74874.1"/>
    </source>
</evidence>
<comment type="caution">
    <text evidence="1">The sequence shown here is derived from an EMBL/GenBank/DDBJ whole genome shotgun (WGS) entry which is preliminary data.</text>
</comment>
<accession>X0ZZ89</accession>
<dbReference type="InterPro" id="IPR007122">
    <property type="entry name" value="Villin/Gelsolin"/>
</dbReference>
<dbReference type="GO" id="GO:0051015">
    <property type="term" value="F:actin filament binding"/>
    <property type="evidence" value="ECO:0007669"/>
    <property type="project" value="InterPro"/>
</dbReference>
<proteinExistence type="predicted"/>
<organism evidence="1">
    <name type="scientific">marine sediment metagenome</name>
    <dbReference type="NCBI Taxonomy" id="412755"/>
    <lineage>
        <taxon>unclassified sequences</taxon>
        <taxon>metagenomes</taxon>
        <taxon>ecological metagenomes</taxon>
    </lineage>
</organism>
<dbReference type="SUPFAM" id="SSF55753">
    <property type="entry name" value="Actin depolymerizing proteins"/>
    <property type="match status" value="1"/>
</dbReference>
<dbReference type="InterPro" id="IPR029006">
    <property type="entry name" value="ADF-H/Gelsolin-like_dom_sf"/>
</dbReference>